<evidence type="ECO:0000256" key="2">
    <source>
        <dbReference type="ARBA" id="ARBA00022801"/>
    </source>
</evidence>
<dbReference type="InterPro" id="IPR044925">
    <property type="entry name" value="His-Me_finger_sf"/>
</dbReference>
<reference evidence="4 5" key="1">
    <citation type="submission" date="2019-03" db="EMBL/GenBank/DDBJ databases">
        <title>Genomic Encyclopedia of Archaeal and Bacterial Type Strains, Phase II (KMG-II): from individual species to whole genera.</title>
        <authorList>
            <person name="Goeker M."/>
        </authorList>
    </citation>
    <scope>NUCLEOTIDE SEQUENCE [LARGE SCALE GENOMIC DNA]</scope>
    <source>
        <strain evidence="4 5">ATCC 35214</strain>
    </source>
</reference>
<dbReference type="Pfam" id="PF04231">
    <property type="entry name" value="Endonuclease_1"/>
    <property type="match status" value="1"/>
</dbReference>
<comment type="caution">
    <text evidence="4">The sequence shown here is derived from an EMBL/GenBank/DDBJ whole genome shotgun (WGS) entry which is preliminary data.</text>
</comment>
<evidence type="ECO:0000313" key="5">
    <source>
        <dbReference type="Proteomes" id="UP000295757"/>
    </source>
</evidence>
<evidence type="ECO:0000256" key="1">
    <source>
        <dbReference type="ARBA" id="ARBA00022722"/>
    </source>
</evidence>
<keyword evidence="3" id="KW-0732">Signal</keyword>
<evidence type="ECO:0000256" key="3">
    <source>
        <dbReference type="SAM" id="SignalP"/>
    </source>
</evidence>
<dbReference type="EMBL" id="SOCN01000001">
    <property type="protein sequence ID" value="TDV24109.1"/>
    <property type="molecule type" value="Genomic_DNA"/>
</dbReference>
<evidence type="ECO:0000313" key="4">
    <source>
        <dbReference type="EMBL" id="TDV24109.1"/>
    </source>
</evidence>
<keyword evidence="2" id="KW-0378">Hydrolase</keyword>
<dbReference type="RefSeq" id="WP_134110012.1">
    <property type="nucleotide sequence ID" value="NZ_SOCN01000001.1"/>
</dbReference>
<dbReference type="InterPro" id="IPR007346">
    <property type="entry name" value="Endonuclease-I"/>
</dbReference>
<proteinExistence type="predicted"/>
<gene>
    <name evidence="4" type="ORF">BCF59_0054</name>
</gene>
<keyword evidence="5" id="KW-1185">Reference proteome</keyword>
<dbReference type="PROSITE" id="PS51257">
    <property type="entry name" value="PROKAR_LIPOPROTEIN"/>
    <property type="match status" value="1"/>
</dbReference>
<protein>
    <submittedName>
        <fullName evidence="4">P30 protein</fullName>
    </submittedName>
</protein>
<accession>A0A4R7UCL1</accession>
<dbReference type="PANTHER" id="PTHR33607:SF2">
    <property type="entry name" value="ENDONUCLEASE-1"/>
    <property type="match status" value="1"/>
</dbReference>
<feature type="chain" id="PRO_5021001209" evidence="3">
    <location>
        <begin position="22"/>
        <end position="502"/>
    </location>
</feature>
<feature type="signal peptide" evidence="3">
    <location>
        <begin position="1"/>
        <end position="21"/>
    </location>
</feature>
<name>A0A4R7UCL1_9BACT</name>
<dbReference type="GO" id="GO:0004518">
    <property type="term" value="F:nuclease activity"/>
    <property type="evidence" value="ECO:0007669"/>
    <property type="project" value="UniProtKB-KW"/>
</dbReference>
<dbReference type="SUPFAM" id="SSF54060">
    <property type="entry name" value="His-Me finger endonucleases"/>
    <property type="match status" value="1"/>
</dbReference>
<keyword evidence="1" id="KW-0540">Nuclease</keyword>
<dbReference type="Proteomes" id="UP000295757">
    <property type="component" value="Unassembled WGS sequence"/>
</dbReference>
<dbReference type="PANTHER" id="PTHR33607">
    <property type="entry name" value="ENDONUCLEASE-1"/>
    <property type="match status" value="1"/>
</dbReference>
<dbReference type="GO" id="GO:0016787">
    <property type="term" value="F:hydrolase activity"/>
    <property type="evidence" value="ECO:0007669"/>
    <property type="project" value="UniProtKB-KW"/>
</dbReference>
<organism evidence="4 5">
    <name type="scientific">Mycoplasmopsis mustelae</name>
    <dbReference type="NCBI Taxonomy" id="171289"/>
    <lineage>
        <taxon>Bacteria</taxon>
        <taxon>Bacillati</taxon>
        <taxon>Mycoplasmatota</taxon>
        <taxon>Mycoplasmoidales</taxon>
        <taxon>Metamycoplasmataceae</taxon>
        <taxon>Mycoplasmopsis</taxon>
    </lineage>
</organism>
<sequence>MKKIFKWLTTSMTIVPLISVACNSLVEPVEDKSKSKPRTNSELPIQPIIVDPNKPKTKYVSEVDQWADANFENILEVLNSDTVKELMTNNNLKLVYDYVNKVIIKYDKNTKVNWRKLPKDRSNINVFKVTKITSEFNLVNADQPTYLSTRDSKIRANTDIDFKIENNVLILKYKIAQITAGVVSDVSTKSYLSKFNLNNLNDSKAKDPIIKPQQASEIQLPNATDTNKLVYDNTDNWYAAADGKSGMELWEVLNKIHQSHRKGILYQTPYRQLPSFYRTSDAFKDLYYEKDHSILDIYSENPNGNDPYEYQNYNSNGGSAKKEGDGTNREHLIPQSWFNKQSPMVSDPQFVWPTDIYVNAKRADYPHDDVVKVIYTSLNGSKLGKNNQNQTAFEVIDTFKGDVARSYLYFALAYHDQNISTSQPNTNVFTSVFPNIKGHFLQTYLNWITKDPIDKFDITRNQAIYKKTQIRNPFIDYPNLFENLFGLNPKPFVNKGILKDIR</sequence>
<dbReference type="AlphaFoldDB" id="A0A4R7UCL1"/>
<dbReference type="OrthoDB" id="9801679at2"/>